<keyword evidence="1" id="KW-0808">Transferase</keyword>
<dbReference type="PANTHER" id="PTHR10584:SF166">
    <property type="entry name" value="RIBOKINASE"/>
    <property type="match status" value="1"/>
</dbReference>
<dbReference type="RefSeq" id="WP_348520239.1">
    <property type="nucleotide sequence ID" value="NZ_BSUJ01000001.1"/>
</dbReference>
<dbReference type="Proteomes" id="UP001157109">
    <property type="component" value="Unassembled WGS sequence"/>
</dbReference>
<name>A0ABQ6HIQ2_9MICO</name>
<keyword evidence="5" id="KW-1185">Reference proteome</keyword>
<dbReference type="PANTHER" id="PTHR10584">
    <property type="entry name" value="SUGAR KINASE"/>
    <property type="match status" value="1"/>
</dbReference>
<proteinExistence type="predicted"/>
<dbReference type="InterPro" id="IPR002173">
    <property type="entry name" value="Carboh/pur_kinase_PfkB_CS"/>
</dbReference>
<dbReference type="PROSITE" id="PS00584">
    <property type="entry name" value="PFKB_KINASES_2"/>
    <property type="match status" value="1"/>
</dbReference>
<feature type="domain" description="Carbohydrate kinase PfkB" evidence="3">
    <location>
        <begin position="2"/>
        <end position="126"/>
    </location>
</feature>
<comment type="caution">
    <text evidence="4">The sequence shown here is derived from an EMBL/GenBank/DDBJ whole genome shotgun (WGS) entry which is preliminary data.</text>
</comment>
<dbReference type="Gene3D" id="3.40.1190.20">
    <property type="match status" value="1"/>
</dbReference>
<dbReference type="InterPro" id="IPR029056">
    <property type="entry name" value="Ribokinase-like"/>
</dbReference>
<dbReference type="SUPFAM" id="SSF53613">
    <property type="entry name" value="Ribokinase-like"/>
    <property type="match status" value="1"/>
</dbReference>
<sequence>MVKASDEDVEWLYDNQDLREVMQGWGQHGPSLIVVTRGHRGSTSLVVNTGEIVDLPAGKTVVVDTVGAGDSFMAGLISGLLDAGFLGSTKAREGLRAAHLVDLLPALSRAGGCSAITVARAGANPPTRAELEV</sequence>
<gene>
    <name evidence="4" type="ORF">GCM10025862_03820</name>
</gene>
<protein>
    <recommendedName>
        <fullName evidence="3">Carbohydrate kinase PfkB domain-containing protein</fullName>
    </recommendedName>
</protein>
<evidence type="ECO:0000313" key="4">
    <source>
        <dbReference type="EMBL" id="GMA18361.1"/>
    </source>
</evidence>
<organism evidence="4 5">
    <name type="scientific">Arsenicicoccus piscis</name>
    <dbReference type="NCBI Taxonomy" id="673954"/>
    <lineage>
        <taxon>Bacteria</taxon>
        <taxon>Bacillati</taxon>
        <taxon>Actinomycetota</taxon>
        <taxon>Actinomycetes</taxon>
        <taxon>Micrococcales</taxon>
        <taxon>Intrasporangiaceae</taxon>
        <taxon>Arsenicicoccus</taxon>
    </lineage>
</organism>
<evidence type="ECO:0000259" key="3">
    <source>
        <dbReference type="Pfam" id="PF00294"/>
    </source>
</evidence>
<keyword evidence="2" id="KW-0418">Kinase</keyword>
<reference evidence="5" key="1">
    <citation type="journal article" date="2019" name="Int. J. Syst. Evol. Microbiol.">
        <title>The Global Catalogue of Microorganisms (GCM) 10K type strain sequencing project: providing services to taxonomists for standard genome sequencing and annotation.</title>
        <authorList>
            <consortium name="The Broad Institute Genomics Platform"/>
            <consortium name="The Broad Institute Genome Sequencing Center for Infectious Disease"/>
            <person name="Wu L."/>
            <person name="Ma J."/>
        </authorList>
    </citation>
    <scope>NUCLEOTIDE SEQUENCE [LARGE SCALE GENOMIC DNA]</scope>
    <source>
        <strain evidence="5">NBRC 105830</strain>
    </source>
</reference>
<dbReference type="Pfam" id="PF00294">
    <property type="entry name" value="PfkB"/>
    <property type="match status" value="1"/>
</dbReference>
<accession>A0ABQ6HIQ2</accession>
<dbReference type="EMBL" id="BSUJ01000001">
    <property type="protein sequence ID" value="GMA18361.1"/>
    <property type="molecule type" value="Genomic_DNA"/>
</dbReference>
<dbReference type="InterPro" id="IPR011611">
    <property type="entry name" value="PfkB_dom"/>
</dbReference>
<evidence type="ECO:0000313" key="5">
    <source>
        <dbReference type="Proteomes" id="UP001157109"/>
    </source>
</evidence>
<evidence type="ECO:0000256" key="2">
    <source>
        <dbReference type="ARBA" id="ARBA00022777"/>
    </source>
</evidence>
<evidence type="ECO:0000256" key="1">
    <source>
        <dbReference type="ARBA" id="ARBA00022679"/>
    </source>
</evidence>